<sequence length="156" mass="17921">MFLSFSIPHSTTIICPGLPMSPRRVPDLCPIDSLRAASPRRVEGVRLVDHYEAYTWCSAFVTCSERARDLCCHFFGGFTFFQHEHSEEFLAFFLGGSNTYFFCTLDLDLFYVVETPHLTIYAVNILALDIYDESGHSRSFAYPQKLRRQAMTKANR</sequence>
<dbReference type="EMBL" id="MU001744">
    <property type="protein sequence ID" value="KAF2800637.1"/>
    <property type="molecule type" value="Genomic_DNA"/>
</dbReference>
<protein>
    <submittedName>
        <fullName evidence="1">Uncharacterized protein</fullName>
    </submittedName>
</protein>
<evidence type="ECO:0000313" key="1">
    <source>
        <dbReference type="EMBL" id="KAF2800637.1"/>
    </source>
</evidence>
<accession>A0A6A6XYF4</accession>
<dbReference type="AlphaFoldDB" id="A0A6A6XYF4"/>
<keyword evidence="2" id="KW-1185">Reference proteome</keyword>
<proteinExistence type="predicted"/>
<name>A0A6A6XYF4_9PLEO</name>
<reference evidence="1" key="1">
    <citation type="journal article" date="2020" name="Stud. Mycol.">
        <title>101 Dothideomycetes genomes: a test case for predicting lifestyles and emergence of pathogens.</title>
        <authorList>
            <person name="Haridas S."/>
            <person name="Albert R."/>
            <person name="Binder M."/>
            <person name="Bloem J."/>
            <person name="Labutti K."/>
            <person name="Salamov A."/>
            <person name="Andreopoulos B."/>
            <person name="Baker S."/>
            <person name="Barry K."/>
            <person name="Bills G."/>
            <person name="Bluhm B."/>
            <person name="Cannon C."/>
            <person name="Castanera R."/>
            <person name="Culley D."/>
            <person name="Daum C."/>
            <person name="Ezra D."/>
            <person name="Gonzalez J."/>
            <person name="Henrissat B."/>
            <person name="Kuo A."/>
            <person name="Liang C."/>
            <person name="Lipzen A."/>
            <person name="Lutzoni F."/>
            <person name="Magnuson J."/>
            <person name="Mondo S."/>
            <person name="Nolan M."/>
            <person name="Ohm R."/>
            <person name="Pangilinan J."/>
            <person name="Park H.-J."/>
            <person name="Ramirez L."/>
            <person name="Alfaro M."/>
            <person name="Sun H."/>
            <person name="Tritt A."/>
            <person name="Yoshinaga Y."/>
            <person name="Zwiers L.-H."/>
            <person name="Turgeon B."/>
            <person name="Goodwin S."/>
            <person name="Spatafora J."/>
            <person name="Crous P."/>
            <person name="Grigoriev I."/>
        </authorList>
    </citation>
    <scope>NUCLEOTIDE SEQUENCE</scope>
    <source>
        <strain evidence="1">CBS 109.77</strain>
    </source>
</reference>
<gene>
    <name evidence="1" type="ORF">K505DRAFT_141652</name>
</gene>
<organism evidence="1 2">
    <name type="scientific">Melanomma pulvis-pyrius CBS 109.77</name>
    <dbReference type="NCBI Taxonomy" id="1314802"/>
    <lineage>
        <taxon>Eukaryota</taxon>
        <taxon>Fungi</taxon>
        <taxon>Dikarya</taxon>
        <taxon>Ascomycota</taxon>
        <taxon>Pezizomycotina</taxon>
        <taxon>Dothideomycetes</taxon>
        <taxon>Pleosporomycetidae</taxon>
        <taxon>Pleosporales</taxon>
        <taxon>Melanommataceae</taxon>
        <taxon>Melanomma</taxon>
    </lineage>
</organism>
<evidence type="ECO:0000313" key="2">
    <source>
        <dbReference type="Proteomes" id="UP000799757"/>
    </source>
</evidence>
<dbReference type="Proteomes" id="UP000799757">
    <property type="component" value="Unassembled WGS sequence"/>
</dbReference>